<accession>W2RXI5</accession>
<gene>
    <name evidence="2" type="ORF">HMPREF1541_03102</name>
</gene>
<dbReference type="PANTHER" id="PTHR45458:SF3">
    <property type="entry name" value="CHAIN DEHYDROGENASE (ATSC), PUTATIVE-RELATED"/>
    <property type="match status" value="1"/>
</dbReference>
<dbReference type="PANTHER" id="PTHR45458">
    <property type="entry name" value="SHORT-CHAIN DEHYDROGENASE/REDUCTASE SDR"/>
    <property type="match status" value="1"/>
</dbReference>
<dbReference type="OrthoDB" id="7289984at2759"/>
<evidence type="ECO:0000313" key="3">
    <source>
        <dbReference type="Proteomes" id="UP000030752"/>
    </source>
</evidence>
<dbReference type="InterPro" id="IPR002347">
    <property type="entry name" value="SDR_fam"/>
</dbReference>
<dbReference type="EMBL" id="KB822719">
    <property type="protein sequence ID" value="ETN41167.1"/>
    <property type="molecule type" value="Genomic_DNA"/>
</dbReference>
<protein>
    <submittedName>
        <fullName evidence="2">Uncharacterized protein</fullName>
    </submittedName>
</protein>
<proteinExistence type="predicted"/>
<evidence type="ECO:0000256" key="1">
    <source>
        <dbReference type="ARBA" id="ARBA00022857"/>
    </source>
</evidence>
<dbReference type="InterPro" id="IPR036291">
    <property type="entry name" value="NAD(P)-bd_dom_sf"/>
</dbReference>
<dbReference type="InterPro" id="IPR020904">
    <property type="entry name" value="Sc_DH/Rdtase_CS"/>
</dbReference>
<name>W2RXI5_CYPE1</name>
<dbReference type="Gene3D" id="3.40.50.720">
    <property type="entry name" value="NAD(P)-binding Rossmann-like Domain"/>
    <property type="match status" value="1"/>
</dbReference>
<dbReference type="InterPro" id="IPR052184">
    <property type="entry name" value="SDR_enzymes"/>
</dbReference>
<keyword evidence="3" id="KW-1185">Reference proteome</keyword>
<keyword evidence="1" id="KW-0521">NADP</keyword>
<dbReference type="AlphaFoldDB" id="W2RXI5"/>
<dbReference type="PRINTS" id="PR00081">
    <property type="entry name" value="GDHRDH"/>
</dbReference>
<dbReference type="PROSITE" id="PS00061">
    <property type="entry name" value="ADH_SHORT"/>
    <property type="match status" value="1"/>
</dbReference>
<organism evidence="2 3">
    <name type="scientific">Cyphellophora europaea (strain CBS 101466)</name>
    <name type="common">Phialophora europaea</name>
    <dbReference type="NCBI Taxonomy" id="1220924"/>
    <lineage>
        <taxon>Eukaryota</taxon>
        <taxon>Fungi</taxon>
        <taxon>Dikarya</taxon>
        <taxon>Ascomycota</taxon>
        <taxon>Pezizomycotina</taxon>
        <taxon>Eurotiomycetes</taxon>
        <taxon>Chaetothyriomycetidae</taxon>
        <taxon>Chaetothyriales</taxon>
        <taxon>Cyphellophoraceae</taxon>
        <taxon>Cyphellophora</taxon>
    </lineage>
</organism>
<sequence length="273" mass="28920">MPSYAITGASKGIGFEFLKQLSADPSNTVIGLVRDVKSTEAKVAAEINRSNVHILHGDLDSYESLKAASAATANITGGSLDYLIANGARLPGDSGFVGFAELGKNPTALEEEILLECKTNVVGNIHLFNLFTPLILKGQQKKVVLISSGMGDLDLVAKYELEASGPYGVGKAATNMVVAKFSAEFARQGVLFMSISPGVVDTGHFHPENLTEQQRQAFAIFGAKLQKHSPSFSGLPMTPEESVKAVISVYEKASVANGDGGSFVSHFGNKQWV</sequence>
<dbReference type="HOGENOM" id="CLU_010194_9_2_1"/>
<dbReference type="Pfam" id="PF00106">
    <property type="entry name" value="adh_short"/>
    <property type="match status" value="1"/>
</dbReference>
<dbReference type="Proteomes" id="UP000030752">
    <property type="component" value="Unassembled WGS sequence"/>
</dbReference>
<dbReference type="GeneID" id="19970441"/>
<dbReference type="eggNOG" id="KOG1611">
    <property type="taxonomic scope" value="Eukaryota"/>
</dbReference>
<dbReference type="VEuPathDB" id="FungiDB:HMPREF1541_03102"/>
<dbReference type="InParanoid" id="W2RXI5"/>
<dbReference type="GO" id="GO:0016616">
    <property type="term" value="F:oxidoreductase activity, acting on the CH-OH group of donors, NAD or NADP as acceptor"/>
    <property type="evidence" value="ECO:0007669"/>
    <property type="project" value="TreeGrafter"/>
</dbReference>
<evidence type="ECO:0000313" key="2">
    <source>
        <dbReference type="EMBL" id="ETN41167.1"/>
    </source>
</evidence>
<dbReference type="RefSeq" id="XP_008715676.1">
    <property type="nucleotide sequence ID" value="XM_008717454.1"/>
</dbReference>
<dbReference type="SUPFAM" id="SSF51735">
    <property type="entry name" value="NAD(P)-binding Rossmann-fold domains"/>
    <property type="match status" value="1"/>
</dbReference>
<reference evidence="2 3" key="1">
    <citation type="submission" date="2013-03" db="EMBL/GenBank/DDBJ databases">
        <title>The Genome Sequence of Phialophora europaea CBS 101466.</title>
        <authorList>
            <consortium name="The Broad Institute Genomics Platform"/>
            <person name="Cuomo C."/>
            <person name="de Hoog S."/>
            <person name="Gorbushina A."/>
            <person name="Walker B."/>
            <person name="Young S.K."/>
            <person name="Zeng Q."/>
            <person name="Gargeya S."/>
            <person name="Fitzgerald M."/>
            <person name="Haas B."/>
            <person name="Abouelleil A."/>
            <person name="Allen A.W."/>
            <person name="Alvarado L."/>
            <person name="Arachchi H.M."/>
            <person name="Berlin A.M."/>
            <person name="Chapman S.B."/>
            <person name="Gainer-Dewar J."/>
            <person name="Goldberg J."/>
            <person name="Griggs A."/>
            <person name="Gujja S."/>
            <person name="Hansen M."/>
            <person name="Howarth C."/>
            <person name="Imamovic A."/>
            <person name="Ireland A."/>
            <person name="Larimer J."/>
            <person name="McCowan C."/>
            <person name="Murphy C."/>
            <person name="Pearson M."/>
            <person name="Poon T.W."/>
            <person name="Priest M."/>
            <person name="Roberts A."/>
            <person name="Saif S."/>
            <person name="Shea T."/>
            <person name="Sisk P."/>
            <person name="Sykes S."/>
            <person name="Wortman J."/>
            <person name="Nusbaum C."/>
            <person name="Birren B."/>
        </authorList>
    </citation>
    <scope>NUCLEOTIDE SEQUENCE [LARGE SCALE GENOMIC DNA]</scope>
    <source>
        <strain evidence="2 3">CBS 101466</strain>
    </source>
</reference>